<dbReference type="Pfam" id="PF01757">
    <property type="entry name" value="Acyl_transf_3"/>
    <property type="match status" value="1"/>
</dbReference>
<organism evidence="4 5">
    <name type="scientific">Nocardioides mangrovicus</name>
    <dbReference type="NCBI Taxonomy" id="2478913"/>
    <lineage>
        <taxon>Bacteria</taxon>
        <taxon>Bacillati</taxon>
        <taxon>Actinomycetota</taxon>
        <taxon>Actinomycetes</taxon>
        <taxon>Propionibacteriales</taxon>
        <taxon>Nocardioidaceae</taxon>
        <taxon>Nocardioides</taxon>
    </lineage>
</organism>
<dbReference type="GO" id="GO:0016020">
    <property type="term" value="C:membrane"/>
    <property type="evidence" value="ECO:0007669"/>
    <property type="project" value="TreeGrafter"/>
</dbReference>
<evidence type="ECO:0000256" key="1">
    <source>
        <dbReference type="SAM" id="MobiDB-lite"/>
    </source>
</evidence>
<dbReference type="GO" id="GO:0009103">
    <property type="term" value="P:lipopolysaccharide biosynthetic process"/>
    <property type="evidence" value="ECO:0007669"/>
    <property type="project" value="TreeGrafter"/>
</dbReference>
<evidence type="ECO:0000256" key="2">
    <source>
        <dbReference type="SAM" id="Phobius"/>
    </source>
</evidence>
<keyword evidence="4" id="KW-0012">Acyltransferase</keyword>
<feature type="transmembrane region" description="Helical" evidence="2">
    <location>
        <begin position="292"/>
        <end position="311"/>
    </location>
</feature>
<dbReference type="RefSeq" id="WP_121806213.1">
    <property type="nucleotide sequence ID" value="NZ_RDBE01000007.1"/>
</dbReference>
<feature type="transmembrane region" description="Helical" evidence="2">
    <location>
        <begin position="157"/>
        <end position="176"/>
    </location>
</feature>
<dbReference type="GO" id="GO:0016747">
    <property type="term" value="F:acyltransferase activity, transferring groups other than amino-acyl groups"/>
    <property type="evidence" value="ECO:0007669"/>
    <property type="project" value="InterPro"/>
</dbReference>
<dbReference type="PANTHER" id="PTHR23028:SF53">
    <property type="entry name" value="ACYL_TRANSF_3 DOMAIN-CONTAINING PROTEIN"/>
    <property type="match status" value="1"/>
</dbReference>
<feature type="transmembrane region" description="Helical" evidence="2">
    <location>
        <begin position="219"/>
        <end position="237"/>
    </location>
</feature>
<feature type="region of interest" description="Disordered" evidence="1">
    <location>
        <begin position="352"/>
        <end position="384"/>
    </location>
</feature>
<dbReference type="InterPro" id="IPR002656">
    <property type="entry name" value="Acyl_transf_3_dom"/>
</dbReference>
<feature type="domain" description="Acyltransferase 3" evidence="3">
    <location>
        <begin position="5"/>
        <end position="330"/>
    </location>
</feature>
<gene>
    <name evidence="4" type="ORF">D9V37_11105</name>
</gene>
<feature type="transmembrane region" description="Helical" evidence="2">
    <location>
        <begin position="32"/>
        <end position="52"/>
    </location>
</feature>
<dbReference type="Proteomes" id="UP000281708">
    <property type="component" value="Unassembled WGS sequence"/>
</dbReference>
<feature type="transmembrane region" description="Helical" evidence="2">
    <location>
        <begin position="125"/>
        <end position="145"/>
    </location>
</feature>
<evidence type="ECO:0000313" key="5">
    <source>
        <dbReference type="Proteomes" id="UP000281708"/>
    </source>
</evidence>
<evidence type="ECO:0000313" key="4">
    <source>
        <dbReference type="EMBL" id="RLV49110.1"/>
    </source>
</evidence>
<feature type="transmembrane region" description="Helical" evidence="2">
    <location>
        <begin position="188"/>
        <end position="207"/>
    </location>
</feature>
<reference evidence="4 5" key="1">
    <citation type="submission" date="2018-10" db="EMBL/GenBank/DDBJ databases">
        <title>Marmoricola sp. 4Q3S-7 whole genome shotgun sequence.</title>
        <authorList>
            <person name="Li F."/>
        </authorList>
    </citation>
    <scope>NUCLEOTIDE SEQUENCE [LARGE SCALE GENOMIC DNA]</scope>
    <source>
        <strain evidence="4 5">4Q3S-7</strain>
    </source>
</reference>
<comment type="caution">
    <text evidence="4">The sequence shown here is derived from an EMBL/GenBank/DDBJ whole genome shotgun (WGS) entry which is preliminary data.</text>
</comment>
<keyword evidence="2" id="KW-0812">Transmembrane</keyword>
<protein>
    <submittedName>
        <fullName evidence="4">Acyltransferase</fullName>
    </submittedName>
</protein>
<dbReference type="EMBL" id="RDBE01000007">
    <property type="protein sequence ID" value="RLV49110.1"/>
    <property type="molecule type" value="Genomic_DNA"/>
</dbReference>
<accession>A0A3L8P0Y6</accession>
<keyword evidence="2" id="KW-1133">Transmembrane helix</keyword>
<keyword evidence="2" id="KW-0472">Membrane</keyword>
<dbReference type="OrthoDB" id="3404679at2"/>
<dbReference type="InterPro" id="IPR050879">
    <property type="entry name" value="Acyltransferase_3"/>
</dbReference>
<dbReference type="PANTHER" id="PTHR23028">
    <property type="entry name" value="ACETYLTRANSFERASE"/>
    <property type="match status" value="1"/>
</dbReference>
<feature type="compositionally biased region" description="Low complexity" evidence="1">
    <location>
        <begin position="354"/>
        <end position="377"/>
    </location>
</feature>
<dbReference type="AlphaFoldDB" id="A0A3L8P0Y6"/>
<feature type="transmembrane region" description="Helical" evidence="2">
    <location>
        <begin position="257"/>
        <end position="280"/>
    </location>
</feature>
<keyword evidence="4" id="KW-0808">Transferase</keyword>
<proteinExistence type="predicted"/>
<name>A0A3L8P0Y6_9ACTN</name>
<evidence type="ECO:0000259" key="3">
    <source>
        <dbReference type="Pfam" id="PF01757"/>
    </source>
</evidence>
<keyword evidence="5" id="KW-1185">Reference proteome</keyword>
<sequence length="384" mass="40933">MRDHNAALDGVRALAIVTVVAGHYGTPHIDEFHGVTVFFVLSGYLITTLLMREHDLTGRLDLRAFYRRRLARLTPAMVLAVVVTAAVLLLVGVPVSTWGLGAVSTLGYGTEAVLGLAGGEHVSGWFAWSWSLAIEEQFYLLWPWLLLPLLRRVPARLVVPLLLACVAVAWVVRHAAYVGGARYEAWLFGPQTHVDALLCGAVVAFVLHAGRDRVAGSPLTPLVGALGLTMLVVLDHIESDGLPLPARYDVTGFGQTAVAAACVVLCVAALPAGLLGRLLSVRPLPYLGRISYSLYLVNTGVFTAFTTLVHRNPIHSSWGWVTLPIVVLLAAASYHWVETPLRRRWSLAPVSDLAGSPASPSSRSAPAPSAAGCSTGSRRAPSAG</sequence>
<feature type="transmembrane region" description="Helical" evidence="2">
    <location>
        <begin position="73"/>
        <end position="95"/>
    </location>
</feature>
<feature type="transmembrane region" description="Helical" evidence="2">
    <location>
        <begin position="317"/>
        <end position="337"/>
    </location>
</feature>